<gene>
    <name evidence="1" type="ORF">BDP81DRAFT_417565</name>
</gene>
<proteinExistence type="predicted"/>
<name>A0AAJ0ELF9_9PEZI</name>
<comment type="caution">
    <text evidence="1">The sequence shown here is derived from an EMBL/GenBank/DDBJ whole genome shotgun (WGS) entry which is preliminary data.</text>
</comment>
<dbReference type="AlphaFoldDB" id="A0AAJ0ELF9"/>
<evidence type="ECO:0000313" key="2">
    <source>
        <dbReference type="Proteomes" id="UP001243989"/>
    </source>
</evidence>
<dbReference type="RefSeq" id="XP_060449477.1">
    <property type="nucleotide sequence ID" value="XM_060589638.1"/>
</dbReference>
<keyword evidence="2" id="KW-1185">Reference proteome</keyword>
<dbReference type="EMBL" id="JAHMHQ010000003">
    <property type="protein sequence ID" value="KAK1640870.1"/>
    <property type="molecule type" value="Genomic_DNA"/>
</dbReference>
<dbReference type="GeneID" id="85474500"/>
<protein>
    <submittedName>
        <fullName evidence="1">Uncharacterized protein</fullName>
    </submittedName>
</protein>
<organism evidence="1 2">
    <name type="scientific">Colletotrichum phormii</name>
    <dbReference type="NCBI Taxonomy" id="359342"/>
    <lineage>
        <taxon>Eukaryota</taxon>
        <taxon>Fungi</taxon>
        <taxon>Dikarya</taxon>
        <taxon>Ascomycota</taxon>
        <taxon>Pezizomycotina</taxon>
        <taxon>Sordariomycetes</taxon>
        <taxon>Hypocreomycetidae</taxon>
        <taxon>Glomerellales</taxon>
        <taxon>Glomerellaceae</taxon>
        <taxon>Colletotrichum</taxon>
        <taxon>Colletotrichum acutatum species complex</taxon>
    </lineage>
</organism>
<reference evidence="1" key="1">
    <citation type="submission" date="2021-06" db="EMBL/GenBank/DDBJ databases">
        <title>Comparative genomics, transcriptomics and evolutionary studies reveal genomic signatures of adaptation to plant cell wall in hemibiotrophic fungi.</title>
        <authorList>
            <consortium name="DOE Joint Genome Institute"/>
            <person name="Baroncelli R."/>
            <person name="Diaz J.F."/>
            <person name="Benocci T."/>
            <person name="Peng M."/>
            <person name="Battaglia E."/>
            <person name="Haridas S."/>
            <person name="Andreopoulos W."/>
            <person name="Labutti K."/>
            <person name="Pangilinan J."/>
            <person name="Floch G.L."/>
            <person name="Makela M.R."/>
            <person name="Henrissat B."/>
            <person name="Grigoriev I.V."/>
            <person name="Crouch J.A."/>
            <person name="De Vries R.P."/>
            <person name="Sukno S.A."/>
            <person name="Thon M.R."/>
        </authorList>
    </citation>
    <scope>NUCLEOTIDE SEQUENCE</scope>
    <source>
        <strain evidence="1">CBS 102054</strain>
    </source>
</reference>
<dbReference type="Proteomes" id="UP001243989">
    <property type="component" value="Unassembled WGS sequence"/>
</dbReference>
<evidence type="ECO:0000313" key="1">
    <source>
        <dbReference type="EMBL" id="KAK1640870.1"/>
    </source>
</evidence>
<sequence length="161" mass="18179">MARGSRKNHPQARCHLLFSSAILLDSPRISAAAISIASGSQDSKPLKKLLFQALIFMQVSQDQKNVIPRHFQPSSERPHSSNWASEGTDWLLSRNTRGLPDRSLPSLPKWWEKAPLKLRQASEPLPVFPHALRKTQLNSQDTEAFGVSPATYFVQRLIHFM</sequence>
<accession>A0AAJ0ELF9</accession>